<feature type="region of interest" description="Disordered" evidence="13">
    <location>
        <begin position="212"/>
        <end position="232"/>
    </location>
</feature>
<evidence type="ECO:0000313" key="15">
    <source>
        <dbReference type="EMBL" id="VFB02014.1"/>
    </source>
</evidence>
<dbReference type="EMBL" id="LR215973">
    <property type="protein sequence ID" value="VFB02014.1"/>
    <property type="molecule type" value="Genomic_DNA"/>
</dbReference>
<accession>A0A4V6ID39</accession>
<dbReference type="Gene3D" id="3.30.559.10">
    <property type="entry name" value="Chloramphenicol acetyltransferase-like domain"/>
    <property type="match status" value="1"/>
</dbReference>
<keyword evidence="8 15" id="KW-0808">Transferase</keyword>
<evidence type="ECO:0000256" key="10">
    <source>
        <dbReference type="ARBA" id="ARBA00030465"/>
    </source>
</evidence>
<gene>
    <name evidence="15" type="primary">papA5_3</name>
    <name evidence="15" type="ORF">NCTC10797_05844</name>
</gene>
<evidence type="ECO:0000256" key="13">
    <source>
        <dbReference type="SAM" id="MobiDB-lite"/>
    </source>
</evidence>
<evidence type="ECO:0000256" key="8">
    <source>
        <dbReference type="ARBA" id="ARBA00022679"/>
    </source>
</evidence>
<keyword evidence="7" id="KW-0444">Lipid biosynthesis</keyword>
<name>A0A4V6ID39_9NOCA</name>
<evidence type="ECO:0000256" key="2">
    <source>
        <dbReference type="ARBA" id="ARBA00000625"/>
    </source>
</evidence>
<keyword evidence="7" id="KW-0443">Lipid metabolism</keyword>
<dbReference type="EC" id="2.3.1.282" evidence="5"/>
<evidence type="ECO:0000256" key="3">
    <source>
        <dbReference type="ARBA" id="ARBA00001907"/>
    </source>
</evidence>
<dbReference type="Proteomes" id="UP000290439">
    <property type="component" value="Chromosome"/>
</dbReference>
<evidence type="ECO:0000256" key="5">
    <source>
        <dbReference type="ARBA" id="ARBA00012866"/>
    </source>
</evidence>
<comment type="catalytic activity">
    <reaction evidence="3">
        <text>2 a mycocerosyl-[mycocerosic acid synthase] + a phthiodiolone = a dimycocerosyl phthiodiolone + 2 holo-[mycocerosic acid synthase].</text>
        <dbReference type="EC" id="2.3.1.282"/>
    </reaction>
</comment>
<proteinExistence type="inferred from homology"/>
<evidence type="ECO:0000256" key="7">
    <source>
        <dbReference type="ARBA" id="ARBA00022516"/>
    </source>
</evidence>
<comment type="similarity">
    <text evidence="4">Belongs to the acyltransferase PapA5 family.</text>
</comment>
<evidence type="ECO:0000256" key="6">
    <source>
        <dbReference type="ARBA" id="ARBA00013449"/>
    </source>
</evidence>
<evidence type="ECO:0000256" key="9">
    <source>
        <dbReference type="ARBA" id="ARBA00023315"/>
    </source>
</evidence>
<feature type="domain" description="Phthiocerol/phthiodiolone dimycocerosyl transferase C-terminal" evidence="14">
    <location>
        <begin position="234"/>
        <end position="425"/>
    </location>
</feature>
<sequence>MGSPGFSAMPNRNVFRPRGFAREQLLPHACGVLWDAGDVVRLLAPSEQRFVRHGTYTGRSVTVAGRLDIPALRAAFAALLRAYPILVCRIGIDEYGHGYLLRPASSSPVELWTRAGDPAELTMPAHRLDPAEGLAYMDVVCGPGELSRVTMYVHHGVADAGHCVELFARFWDCYTDRIMGLPGAVGPFGHPMPLEWHAERRGIARRGHSGFDDVARPLPPASPPAGDDGPGDAVLVRPRRLRLEPAATARIVELSKLHRVSVNALLTAGLLRAYAATAGAGGAVPVGCLYPVDLRSRLDPPVAPAAGTNMAGLAAFTAEVDSAGCIVELAQRISIRLRSDLDSGTVQQSVLHFPDYFGDNRIHSLAGHIAITNTGVVPHFRTPDGVQITDYEIVYLSAHPRRSLGPSAAVTFLAYTFAARLTVAILGGPDPAHLYERVHTELTAPIRPASAPAMSVPS</sequence>
<evidence type="ECO:0000259" key="14">
    <source>
        <dbReference type="Pfam" id="PF16911"/>
    </source>
</evidence>
<evidence type="ECO:0000256" key="4">
    <source>
        <dbReference type="ARBA" id="ARBA00006558"/>
    </source>
</evidence>
<comment type="catalytic activity">
    <reaction evidence="1">
        <text>2 a mycocerosyl-[mycocerosic acid synthase] + a phthiocerol = a dimycocerosyl phthiocerol + 2 holo-[mycocerosic acid synthase].</text>
        <dbReference type="EC" id="2.3.1.282"/>
    </reaction>
</comment>
<dbReference type="InterPro" id="IPR023213">
    <property type="entry name" value="CAT-like_dom_sf"/>
</dbReference>
<dbReference type="Pfam" id="PF16911">
    <property type="entry name" value="PapA_C"/>
    <property type="match status" value="1"/>
</dbReference>
<evidence type="ECO:0000256" key="11">
    <source>
        <dbReference type="ARBA" id="ARBA00032317"/>
    </source>
</evidence>
<dbReference type="Gene3D" id="3.30.559.30">
    <property type="entry name" value="Nonribosomal peptide synthetase, condensation domain"/>
    <property type="match status" value="1"/>
</dbReference>
<dbReference type="InterPro" id="IPR031641">
    <property type="entry name" value="PapA_C"/>
</dbReference>
<evidence type="ECO:0000256" key="12">
    <source>
        <dbReference type="ARBA" id="ARBA00033407"/>
    </source>
</evidence>
<organism evidence="15 16">
    <name type="scientific">Nocardia cyriacigeorgica</name>
    <dbReference type="NCBI Taxonomy" id="135487"/>
    <lineage>
        <taxon>Bacteria</taxon>
        <taxon>Bacillati</taxon>
        <taxon>Actinomycetota</taxon>
        <taxon>Actinomycetes</taxon>
        <taxon>Mycobacteriales</taxon>
        <taxon>Nocardiaceae</taxon>
        <taxon>Nocardia</taxon>
    </lineage>
</organism>
<evidence type="ECO:0000256" key="1">
    <source>
        <dbReference type="ARBA" id="ARBA00000026"/>
    </source>
</evidence>
<protein>
    <recommendedName>
        <fullName evidence="6">Phthiocerol/phthiodiolone dimycocerosyl transferase</fullName>
        <ecNumber evidence="5">2.3.1.282</ecNumber>
    </recommendedName>
    <alternativeName>
        <fullName evidence="12">Acyltransferase PapA5</fullName>
    </alternativeName>
    <alternativeName>
        <fullName evidence="10">Phthiocerol/phthiodiolone O-acyltransferase</fullName>
    </alternativeName>
    <alternativeName>
        <fullName evidence="11">Polyketide synthase-associated protein A5</fullName>
    </alternativeName>
</protein>
<keyword evidence="9 15" id="KW-0012">Acyltransferase</keyword>
<evidence type="ECO:0000313" key="16">
    <source>
        <dbReference type="Proteomes" id="UP000290439"/>
    </source>
</evidence>
<reference evidence="15 16" key="1">
    <citation type="submission" date="2019-02" db="EMBL/GenBank/DDBJ databases">
        <authorList>
            <consortium name="Pathogen Informatics"/>
        </authorList>
    </citation>
    <scope>NUCLEOTIDE SEQUENCE [LARGE SCALE GENOMIC DNA]</scope>
    <source>
        <strain evidence="15 16">3012STDY6756504</strain>
    </source>
</reference>
<dbReference type="AlphaFoldDB" id="A0A4V6ID39"/>
<dbReference type="GO" id="GO:0016746">
    <property type="term" value="F:acyltransferase activity"/>
    <property type="evidence" value="ECO:0007669"/>
    <property type="project" value="UniProtKB-KW"/>
</dbReference>
<dbReference type="SUPFAM" id="SSF52777">
    <property type="entry name" value="CoA-dependent acyltransferases"/>
    <property type="match status" value="2"/>
</dbReference>
<comment type="catalytic activity">
    <reaction evidence="2">
        <text>2 a mycocerosyl-[mycocerosic acid synthase] + a phenolphthiocerol = a dimycocerosyl phenolphthiocerol + 2 holo-[mycocerosic acid synthase].</text>
        <dbReference type="EC" id="2.3.1.282"/>
    </reaction>
</comment>